<dbReference type="AlphaFoldDB" id="A0A3L6Q1U8"/>
<keyword evidence="3" id="KW-1185">Reference proteome</keyword>
<gene>
    <name evidence="2" type="ORF">C2845_PM17G03920</name>
</gene>
<feature type="region of interest" description="Disordered" evidence="1">
    <location>
        <begin position="1"/>
        <end position="41"/>
    </location>
</feature>
<comment type="caution">
    <text evidence="2">The sequence shown here is derived from an EMBL/GenBank/DDBJ whole genome shotgun (WGS) entry which is preliminary data.</text>
</comment>
<name>A0A3L6Q1U8_PANMI</name>
<evidence type="ECO:0000313" key="3">
    <source>
        <dbReference type="Proteomes" id="UP000275267"/>
    </source>
</evidence>
<protein>
    <submittedName>
        <fullName evidence="2">Uncharacterized protein</fullName>
    </submittedName>
</protein>
<evidence type="ECO:0000256" key="1">
    <source>
        <dbReference type="SAM" id="MobiDB-lite"/>
    </source>
</evidence>
<sequence length="84" mass="8716">MAEIGNVGAGEEVVDDSAPQVAADGKAASDGQLAAEEIPMPAPEDVEEEFDFDPFAGEAGEDGKNSGSAECNRRGGWREEGLVY</sequence>
<accession>A0A3L6Q1U8</accession>
<feature type="region of interest" description="Disordered" evidence="1">
    <location>
        <begin position="54"/>
        <end position="84"/>
    </location>
</feature>
<evidence type="ECO:0000313" key="2">
    <source>
        <dbReference type="EMBL" id="RLM69443.1"/>
    </source>
</evidence>
<dbReference type="Proteomes" id="UP000275267">
    <property type="component" value="Unassembled WGS sequence"/>
</dbReference>
<reference evidence="3" key="1">
    <citation type="journal article" date="2019" name="Nat. Commun.">
        <title>The genome of broomcorn millet.</title>
        <authorList>
            <person name="Zou C."/>
            <person name="Miki D."/>
            <person name="Li D."/>
            <person name="Tang Q."/>
            <person name="Xiao L."/>
            <person name="Rajput S."/>
            <person name="Deng P."/>
            <person name="Jia W."/>
            <person name="Huang R."/>
            <person name="Zhang M."/>
            <person name="Sun Y."/>
            <person name="Hu J."/>
            <person name="Fu X."/>
            <person name="Schnable P.S."/>
            <person name="Li F."/>
            <person name="Zhang H."/>
            <person name="Feng B."/>
            <person name="Zhu X."/>
            <person name="Liu R."/>
            <person name="Schnable J.C."/>
            <person name="Zhu J.-K."/>
            <person name="Zhang H."/>
        </authorList>
    </citation>
    <scope>NUCLEOTIDE SEQUENCE [LARGE SCALE GENOMIC DNA]</scope>
</reference>
<organism evidence="2 3">
    <name type="scientific">Panicum miliaceum</name>
    <name type="common">Proso millet</name>
    <name type="synonym">Broomcorn millet</name>
    <dbReference type="NCBI Taxonomy" id="4540"/>
    <lineage>
        <taxon>Eukaryota</taxon>
        <taxon>Viridiplantae</taxon>
        <taxon>Streptophyta</taxon>
        <taxon>Embryophyta</taxon>
        <taxon>Tracheophyta</taxon>
        <taxon>Spermatophyta</taxon>
        <taxon>Magnoliopsida</taxon>
        <taxon>Liliopsida</taxon>
        <taxon>Poales</taxon>
        <taxon>Poaceae</taxon>
        <taxon>PACMAD clade</taxon>
        <taxon>Panicoideae</taxon>
        <taxon>Panicodae</taxon>
        <taxon>Paniceae</taxon>
        <taxon>Panicinae</taxon>
        <taxon>Panicum</taxon>
        <taxon>Panicum sect. Panicum</taxon>
    </lineage>
</organism>
<proteinExistence type="predicted"/>
<feature type="compositionally biased region" description="Basic and acidic residues" evidence="1">
    <location>
        <begin position="71"/>
        <end position="84"/>
    </location>
</feature>
<dbReference type="EMBL" id="PQIB02000014">
    <property type="protein sequence ID" value="RLM69443.1"/>
    <property type="molecule type" value="Genomic_DNA"/>
</dbReference>